<dbReference type="AlphaFoldDB" id="A0A7D9DAI3"/>
<protein>
    <submittedName>
        <fullName evidence="2">Uncharacterized protein</fullName>
    </submittedName>
</protein>
<comment type="caution">
    <text evidence="2">The sequence shown here is derived from an EMBL/GenBank/DDBJ whole genome shotgun (WGS) entry which is preliminary data.</text>
</comment>
<gene>
    <name evidence="2" type="ORF">PACLA_8A047497</name>
</gene>
<dbReference type="EMBL" id="CACRXK020000352">
    <property type="protein sequence ID" value="CAB3981093.1"/>
    <property type="molecule type" value="Genomic_DNA"/>
</dbReference>
<keyword evidence="3" id="KW-1185">Reference proteome</keyword>
<reference evidence="2" key="1">
    <citation type="submission" date="2020-04" db="EMBL/GenBank/DDBJ databases">
        <authorList>
            <person name="Alioto T."/>
            <person name="Alioto T."/>
            <person name="Gomez Garrido J."/>
        </authorList>
    </citation>
    <scope>NUCLEOTIDE SEQUENCE</scope>
    <source>
        <strain evidence="2">A484AB</strain>
    </source>
</reference>
<evidence type="ECO:0000256" key="1">
    <source>
        <dbReference type="SAM" id="MobiDB-lite"/>
    </source>
</evidence>
<evidence type="ECO:0000313" key="2">
    <source>
        <dbReference type="EMBL" id="CAB3981093.1"/>
    </source>
</evidence>
<sequence>MATRGLLKGIPDKLIMEKTGYRDVRSLQQYQRPSIEYKLEMSKAFDQVGMMHTSLATTSTTNSECRGVREKAEEELGSEDNKSEEKTEVLRRNNECDCARTEDVNTRLVNGGQNEKD</sequence>
<name>A0A7D9DAI3_PARCT</name>
<accession>A0A7D9DAI3</accession>
<dbReference type="OrthoDB" id="5972058at2759"/>
<feature type="compositionally biased region" description="Basic and acidic residues" evidence="1">
    <location>
        <begin position="66"/>
        <end position="91"/>
    </location>
</feature>
<feature type="compositionally biased region" description="Polar residues" evidence="1">
    <location>
        <begin position="55"/>
        <end position="64"/>
    </location>
</feature>
<feature type="region of interest" description="Disordered" evidence="1">
    <location>
        <begin position="55"/>
        <end position="91"/>
    </location>
</feature>
<proteinExistence type="predicted"/>
<organism evidence="2 3">
    <name type="scientific">Paramuricea clavata</name>
    <name type="common">Red gorgonian</name>
    <name type="synonym">Violescent sea-whip</name>
    <dbReference type="NCBI Taxonomy" id="317549"/>
    <lineage>
        <taxon>Eukaryota</taxon>
        <taxon>Metazoa</taxon>
        <taxon>Cnidaria</taxon>
        <taxon>Anthozoa</taxon>
        <taxon>Octocorallia</taxon>
        <taxon>Malacalcyonacea</taxon>
        <taxon>Plexauridae</taxon>
        <taxon>Paramuricea</taxon>
    </lineage>
</organism>
<evidence type="ECO:0000313" key="3">
    <source>
        <dbReference type="Proteomes" id="UP001152795"/>
    </source>
</evidence>
<dbReference type="Proteomes" id="UP001152795">
    <property type="component" value="Unassembled WGS sequence"/>
</dbReference>